<sequence>MHSSGVVQQWYGRCEYSHSYQAHCKDWVGAATESQHYYGIIMNKTGSGGVMSSTRGEASKRPCCQDFCECLWKMADVSDMFGLGDACRGLFSRAKSTAEGARRQGRGTADGTDTPSAGDPCPQDGTRLDHLIAELRANMIDLISLDVDVLRQFLHVYEEIEDLKLQRQFASDGYDTASTYSYESGSSVESLQSVGRPLSGGFDNAMTYQARGSRFLEVPKRGGSCSPKLGSPRLRRPLSDSSGTFCFSQSTTKGESNSVVMAASEEHLLSGTSGVAGKQKGSSQAYDKHYNQRTTDNTRVHTVSHDLRMLSLADDRQLSVPSIEVTSVQDSQDQPYDHSTRVHADGLLTTKTSLQDTVTSQIPPQLPKKERKGKATPYQSNGDSHHQGLDEETARLIRTCEEYMLISDRASQSIPVNNKIKPVPNVQSINTYQNGYNQSWSRTNMNCSLSDRRNVDVTSERTRPVCRIRPGIEAVHDHVGNACAQGEGDYMVMLPIIRVSGH</sequence>
<dbReference type="AlphaFoldDB" id="C3YA01"/>
<reference evidence="2" key="1">
    <citation type="journal article" date="2008" name="Nature">
        <title>The amphioxus genome and the evolution of the chordate karyotype.</title>
        <authorList>
            <consortium name="US DOE Joint Genome Institute (JGI-PGF)"/>
            <person name="Putnam N.H."/>
            <person name="Butts T."/>
            <person name="Ferrier D.E.K."/>
            <person name="Furlong R.F."/>
            <person name="Hellsten U."/>
            <person name="Kawashima T."/>
            <person name="Robinson-Rechavi M."/>
            <person name="Shoguchi E."/>
            <person name="Terry A."/>
            <person name="Yu J.-K."/>
            <person name="Benito-Gutierrez E.L."/>
            <person name="Dubchak I."/>
            <person name="Garcia-Fernandez J."/>
            <person name="Gibson-Brown J.J."/>
            <person name="Grigoriev I.V."/>
            <person name="Horton A.C."/>
            <person name="de Jong P.J."/>
            <person name="Jurka J."/>
            <person name="Kapitonov V.V."/>
            <person name="Kohara Y."/>
            <person name="Kuroki Y."/>
            <person name="Lindquist E."/>
            <person name="Lucas S."/>
            <person name="Osoegawa K."/>
            <person name="Pennacchio L.A."/>
            <person name="Salamov A.A."/>
            <person name="Satou Y."/>
            <person name="Sauka-Spengler T."/>
            <person name="Schmutz J."/>
            <person name="Shin-I T."/>
            <person name="Toyoda A."/>
            <person name="Bronner-Fraser M."/>
            <person name="Fujiyama A."/>
            <person name="Holland L.Z."/>
            <person name="Holland P.W.H."/>
            <person name="Satoh N."/>
            <person name="Rokhsar D.S."/>
        </authorList>
    </citation>
    <scope>NUCLEOTIDE SEQUENCE [LARGE SCALE GENOMIC DNA]</scope>
    <source>
        <strain evidence="2">S238N-H82</strain>
        <tissue evidence="2">Testes</tissue>
    </source>
</reference>
<proteinExistence type="predicted"/>
<protein>
    <submittedName>
        <fullName evidence="2">Uncharacterized protein</fullName>
    </submittedName>
</protein>
<feature type="region of interest" description="Disordered" evidence="1">
    <location>
        <begin position="351"/>
        <end position="390"/>
    </location>
</feature>
<gene>
    <name evidence="2" type="ORF">BRAFLDRAFT_126359</name>
</gene>
<organism>
    <name type="scientific">Branchiostoma floridae</name>
    <name type="common">Florida lancelet</name>
    <name type="synonym">Amphioxus</name>
    <dbReference type="NCBI Taxonomy" id="7739"/>
    <lineage>
        <taxon>Eukaryota</taxon>
        <taxon>Metazoa</taxon>
        <taxon>Chordata</taxon>
        <taxon>Cephalochordata</taxon>
        <taxon>Leptocardii</taxon>
        <taxon>Amphioxiformes</taxon>
        <taxon>Branchiostomatidae</taxon>
        <taxon>Branchiostoma</taxon>
    </lineage>
</organism>
<accession>C3YA01</accession>
<evidence type="ECO:0000313" key="2">
    <source>
        <dbReference type="EMBL" id="EEN62910.1"/>
    </source>
</evidence>
<dbReference type="EMBL" id="GG666493">
    <property type="protein sequence ID" value="EEN62910.1"/>
    <property type="molecule type" value="Genomic_DNA"/>
</dbReference>
<dbReference type="InParanoid" id="C3YA01"/>
<name>C3YA01_BRAFL</name>
<evidence type="ECO:0000256" key="1">
    <source>
        <dbReference type="SAM" id="MobiDB-lite"/>
    </source>
</evidence>
<feature type="compositionally biased region" description="Polar residues" evidence="1">
    <location>
        <begin position="351"/>
        <end position="363"/>
    </location>
</feature>
<feature type="region of interest" description="Disordered" evidence="1">
    <location>
        <begin position="98"/>
        <end position="125"/>
    </location>
</feature>